<gene>
    <name evidence="3" type="ordered locus">Desaci_2802</name>
</gene>
<dbReference type="HOGENOM" id="CLU_009583_2_0_9"/>
<dbReference type="PANTHER" id="PTHR45947:SF3">
    <property type="entry name" value="SULFOQUINOVOSYL TRANSFERASE SQD2"/>
    <property type="match status" value="1"/>
</dbReference>
<dbReference type="AlphaFoldDB" id="I4D7F3"/>
<evidence type="ECO:0000259" key="2">
    <source>
        <dbReference type="Pfam" id="PF13439"/>
    </source>
</evidence>
<dbReference type="CDD" id="cd03814">
    <property type="entry name" value="GT4-like"/>
    <property type="match status" value="1"/>
</dbReference>
<dbReference type="STRING" id="646529.Desaci_2802"/>
<organism evidence="3 4">
    <name type="scientific">Desulfosporosinus acidiphilus (strain DSM 22704 / JCM 16185 / SJ4)</name>
    <dbReference type="NCBI Taxonomy" id="646529"/>
    <lineage>
        <taxon>Bacteria</taxon>
        <taxon>Bacillati</taxon>
        <taxon>Bacillota</taxon>
        <taxon>Clostridia</taxon>
        <taxon>Eubacteriales</taxon>
        <taxon>Desulfitobacteriaceae</taxon>
        <taxon>Desulfosporosinus</taxon>
    </lineage>
</organism>
<name>I4D7F3_DESAJ</name>
<dbReference type="eggNOG" id="COG0438">
    <property type="taxonomic scope" value="Bacteria"/>
</dbReference>
<evidence type="ECO:0000259" key="1">
    <source>
        <dbReference type="Pfam" id="PF00534"/>
    </source>
</evidence>
<dbReference type="EMBL" id="CP003639">
    <property type="protein sequence ID" value="AFM41727.1"/>
    <property type="molecule type" value="Genomic_DNA"/>
</dbReference>
<evidence type="ECO:0000313" key="4">
    <source>
        <dbReference type="Proteomes" id="UP000002892"/>
    </source>
</evidence>
<dbReference type="InterPro" id="IPR001296">
    <property type="entry name" value="Glyco_trans_1"/>
</dbReference>
<dbReference type="Pfam" id="PF00534">
    <property type="entry name" value="Glycos_transf_1"/>
    <property type="match status" value="1"/>
</dbReference>
<dbReference type="Pfam" id="PF13439">
    <property type="entry name" value="Glyco_transf_4"/>
    <property type="match status" value="1"/>
</dbReference>
<protein>
    <submittedName>
        <fullName evidence="3">Glycosyltransferase</fullName>
    </submittedName>
</protein>
<dbReference type="RefSeq" id="WP_014827721.1">
    <property type="nucleotide sequence ID" value="NC_018068.1"/>
</dbReference>
<dbReference type="Gene3D" id="3.40.50.2000">
    <property type="entry name" value="Glycogen Phosphorylase B"/>
    <property type="match status" value="2"/>
</dbReference>
<dbReference type="OrthoDB" id="9802525at2"/>
<reference evidence="3 4" key="1">
    <citation type="journal article" date="2012" name="J. Bacteriol.">
        <title>Complete genome sequences of Desulfosporosinus orientis DSM765T, Desulfosporosinus youngiae DSM17734T, Desulfosporosinus meridiei DSM13257T, and Desulfosporosinus acidiphilus DSM22704T.</title>
        <authorList>
            <person name="Pester M."/>
            <person name="Brambilla E."/>
            <person name="Alazard D."/>
            <person name="Rattei T."/>
            <person name="Weinmaier T."/>
            <person name="Han J."/>
            <person name="Lucas S."/>
            <person name="Lapidus A."/>
            <person name="Cheng J.F."/>
            <person name="Goodwin L."/>
            <person name="Pitluck S."/>
            <person name="Peters L."/>
            <person name="Ovchinnikova G."/>
            <person name="Teshima H."/>
            <person name="Detter J.C."/>
            <person name="Han C.S."/>
            <person name="Tapia R."/>
            <person name="Land M.L."/>
            <person name="Hauser L."/>
            <person name="Kyrpides N.C."/>
            <person name="Ivanova N.N."/>
            <person name="Pagani I."/>
            <person name="Huntmann M."/>
            <person name="Wei C.L."/>
            <person name="Davenport K.W."/>
            <person name="Daligault H."/>
            <person name="Chain P.S."/>
            <person name="Chen A."/>
            <person name="Mavromatis K."/>
            <person name="Markowitz V."/>
            <person name="Szeto E."/>
            <person name="Mikhailova N."/>
            <person name="Pati A."/>
            <person name="Wagner M."/>
            <person name="Woyke T."/>
            <person name="Ollivier B."/>
            <person name="Klenk H.P."/>
            <person name="Spring S."/>
            <person name="Loy A."/>
        </authorList>
    </citation>
    <scope>NUCLEOTIDE SEQUENCE [LARGE SCALE GENOMIC DNA]</scope>
    <source>
        <strain evidence="4">DSM 22704 / JCM 16185 / SJ4</strain>
    </source>
</reference>
<keyword evidence="3" id="KW-0808">Transferase</keyword>
<dbReference type="GO" id="GO:0016757">
    <property type="term" value="F:glycosyltransferase activity"/>
    <property type="evidence" value="ECO:0007669"/>
    <property type="project" value="InterPro"/>
</dbReference>
<proteinExistence type="predicted"/>
<dbReference type="Proteomes" id="UP000002892">
    <property type="component" value="Chromosome"/>
</dbReference>
<evidence type="ECO:0000313" key="3">
    <source>
        <dbReference type="EMBL" id="AFM41727.1"/>
    </source>
</evidence>
<sequence>MKIAVITETFLPSTDGVVTRLRAALHWLQQNGHEVFIIAPDLGIDEFEGAKIQGVHARTLFFYRDRKFSLPTSKVKKYLQEFRPDIVHVVNPVLLGASGVYYSRRLRLPLVASYHTNIAKYARYYHLPFLSPLLWRYFRCLHNQADINLCTSEAMRDELTDQGFNNLYVWKRGVAIDRFGPQNYDQTMRDYLTGGQPEQTLLLYVGRLAAEKEIETIRNVLESSPELSLALVGDGPYKETLQDYFRGTRCIFTGFLHGEQLAKAYASADIFVFPSVTETLGLVILEAMASGLPVVAARSEPSSEQIADGITGFLYTPKDPQSFKEAIFKLKKKSLHHNLSENAFKTASNLGWDEAAKQLLEFYILAYNSKS</sequence>
<feature type="domain" description="Glycosyltransferase subfamily 4-like N-terminal" evidence="2">
    <location>
        <begin position="15"/>
        <end position="178"/>
    </location>
</feature>
<dbReference type="InterPro" id="IPR050194">
    <property type="entry name" value="Glycosyltransferase_grp1"/>
</dbReference>
<accession>I4D7F3</accession>
<feature type="domain" description="Glycosyl transferase family 1" evidence="1">
    <location>
        <begin position="198"/>
        <end position="345"/>
    </location>
</feature>
<dbReference type="KEGG" id="dai:Desaci_2802"/>
<dbReference type="PANTHER" id="PTHR45947">
    <property type="entry name" value="SULFOQUINOVOSYL TRANSFERASE SQD2"/>
    <property type="match status" value="1"/>
</dbReference>
<keyword evidence="4" id="KW-1185">Reference proteome</keyword>
<dbReference type="InterPro" id="IPR028098">
    <property type="entry name" value="Glyco_trans_4-like_N"/>
</dbReference>
<dbReference type="SUPFAM" id="SSF53756">
    <property type="entry name" value="UDP-Glycosyltransferase/glycogen phosphorylase"/>
    <property type="match status" value="1"/>
</dbReference>